<evidence type="ECO:0000313" key="16">
    <source>
        <dbReference type="Proteomes" id="UP001500782"/>
    </source>
</evidence>
<keyword evidence="8 12" id="KW-0274">FAD</keyword>
<comment type="caution">
    <text evidence="15">The sequence shown here is derived from an EMBL/GenBank/DDBJ whole genome shotgun (WGS) entry which is preliminary data.</text>
</comment>
<accession>A0ABP3G5G7</accession>
<evidence type="ECO:0000256" key="4">
    <source>
        <dbReference type="ARBA" id="ARBA00012173"/>
    </source>
</evidence>
<evidence type="ECO:0000256" key="9">
    <source>
        <dbReference type="ARBA" id="ARBA00023002"/>
    </source>
</evidence>
<dbReference type="InterPro" id="IPR015939">
    <property type="entry name" value="Fum_Rdtase/Succ_DH_flav-like_C"/>
</dbReference>
<evidence type="ECO:0000259" key="14">
    <source>
        <dbReference type="Pfam" id="PF02910"/>
    </source>
</evidence>
<comment type="function">
    <text evidence="12">Catalyzes the oxidation of L-aspartate to iminoaspartate.</text>
</comment>
<evidence type="ECO:0000259" key="13">
    <source>
        <dbReference type="Pfam" id="PF00890"/>
    </source>
</evidence>
<dbReference type="NCBIfam" id="TIGR00551">
    <property type="entry name" value="nadB"/>
    <property type="match status" value="1"/>
</dbReference>
<dbReference type="SUPFAM" id="SSF51905">
    <property type="entry name" value="FAD/NAD(P)-binding domain"/>
    <property type="match status" value="1"/>
</dbReference>
<evidence type="ECO:0000256" key="12">
    <source>
        <dbReference type="RuleBase" id="RU362049"/>
    </source>
</evidence>
<comment type="cofactor">
    <cofactor evidence="1 12">
        <name>FAD</name>
        <dbReference type="ChEBI" id="CHEBI:57692"/>
    </cofactor>
</comment>
<evidence type="ECO:0000256" key="2">
    <source>
        <dbReference type="ARBA" id="ARBA00004950"/>
    </source>
</evidence>
<dbReference type="Pfam" id="PF00890">
    <property type="entry name" value="FAD_binding_2"/>
    <property type="match status" value="1"/>
</dbReference>
<dbReference type="InterPro" id="IPR005288">
    <property type="entry name" value="NadB"/>
</dbReference>
<evidence type="ECO:0000313" key="15">
    <source>
        <dbReference type="EMBL" id="GAA0334145.1"/>
    </source>
</evidence>
<comment type="subcellular location">
    <subcellularLocation>
        <location evidence="12">Cytoplasm</location>
    </subcellularLocation>
</comment>
<feature type="domain" description="Fumarate reductase/succinate dehydrogenase flavoprotein-like C-terminal" evidence="14">
    <location>
        <begin position="412"/>
        <end position="509"/>
    </location>
</feature>
<dbReference type="SUPFAM" id="SSF46977">
    <property type="entry name" value="Succinate dehydrogenase/fumarate reductase flavoprotein C-terminal domain"/>
    <property type="match status" value="1"/>
</dbReference>
<evidence type="ECO:0000256" key="1">
    <source>
        <dbReference type="ARBA" id="ARBA00001974"/>
    </source>
</evidence>
<keyword evidence="9 12" id="KW-0560">Oxidoreductase</keyword>
<reference evidence="16" key="1">
    <citation type="journal article" date="2019" name="Int. J. Syst. Evol. Microbiol.">
        <title>The Global Catalogue of Microorganisms (GCM) 10K type strain sequencing project: providing services to taxonomists for standard genome sequencing and annotation.</title>
        <authorList>
            <consortium name="The Broad Institute Genomics Platform"/>
            <consortium name="The Broad Institute Genome Sequencing Center for Infectious Disease"/>
            <person name="Wu L."/>
            <person name="Ma J."/>
        </authorList>
    </citation>
    <scope>NUCLEOTIDE SEQUENCE [LARGE SCALE GENOMIC DNA]</scope>
    <source>
        <strain evidence="16">JCM 9731</strain>
    </source>
</reference>
<dbReference type="RefSeq" id="WP_343799741.1">
    <property type="nucleotide sequence ID" value="NZ_BAAADJ010000023.1"/>
</dbReference>
<comment type="pathway">
    <text evidence="2 12">Cofactor biosynthesis; NAD(+) biosynthesis; iminoaspartate from L-aspartate (oxidase route): step 1/1.</text>
</comment>
<dbReference type="Proteomes" id="UP001500782">
    <property type="component" value="Unassembled WGS sequence"/>
</dbReference>
<name>A0ABP3G5G7_9BACI</name>
<dbReference type="Gene3D" id="3.90.700.10">
    <property type="entry name" value="Succinate dehydrogenase/fumarate reductase flavoprotein, catalytic domain"/>
    <property type="match status" value="1"/>
</dbReference>
<evidence type="ECO:0000256" key="6">
    <source>
        <dbReference type="ARBA" id="ARBA00022630"/>
    </source>
</evidence>
<dbReference type="Gene3D" id="3.50.50.60">
    <property type="entry name" value="FAD/NAD(P)-binding domain"/>
    <property type="match status" value="1"/>
</dbReference>
<evidence type="ECO:0000256" key="5">
    <source>
        <dbReference type="ARBA" id="ARBA00021901"/>
    </source>
</evidence>
<sequence>MEKADVIIVGSGISALQLATQLQGTMKVLMITKGRFRDSNTNRAQGGIAAALHPNDHIHLHTEDTLQASVQFADRDIVQDVVSEGKQLMEQLLQQGFPFDTNTKGQLHFGMEGAHQRSRILHSNGDQTGKAFVSYLLQQLRSNVTIRENEMVFEVIQNELGECIGVKSKNKQQRTNVYIAPYVVLATGGCSAIYNPTSNYEGAVGDGLYVAWRAGARLVNCEFIQFHPTILNVKNFTSFLISEAVRGEGGVLTLKDCIPLMETLHPMKDLAPRHIVAEAIFNAGEVYLDINNIQNFKTRFPSITAACEERGISIELGKIPVQPGAHFLMGGVETDSFGRTNIKGLLAIGELAYTGLHGSNRLASNSLLEGLVMGKRAAEVIQQGTECSKQLTPSQGWDRIQPFVPLCLPTPKQIKDNMMKYVGVKRSEYSLTKMLQWLESFSIDFSTTNLGHYSFKDIETIYMLFSAGVVTKSALLRKESRGAHIRSDYPDESTDWLYRKIIFEGNQVKVGLRKDEFVVS</sequence>
<dbReference type="InterPro" id="IPR036188">
    <property type="entry name" value="FAD/NAD-bd_sf"/>
</dbReference>
<keyword evidence="7 12" id="KW-0662">Pyridine nucleotide biosynthesis</keyword>
<dbReference type="PANTHER" id="PTHR42716">
    <property type="entry name" value="L-ASPARTATE OXIDASE"/>
    <property type="match status" value="1"/>
</dbReference>
<organism evidence="15 16">
    <name type="scientific">Bacillus carboniphilus</name>
    <dbReference type="NCBI Taxonomy" id="86663"/>
    <lineage>
        <taxon>Bacteria</taxon>
        <taxon>Bacillati</taxon>
        <taxon>Bacillota</taxon>
        <taxon>Bacilli</taxon>
        <taxon>Bacillales</taxon>
        <taxon>Bacillaceae</taxon>
        <taxon>Bacillus</taxon>
    </lineage>
</organism>
<keyword evidence="16" id="KW-1185">Reference proteome</keyword>
<dbReference type="Gene3D" id="1.20.58.100">
    <property type="entry name" value="Fumarate reductase/succinate dehydrogenase flavoprotein-like, C-terminal domain"/>
    <property type="match status" value="1"/>
</dbReference>
<evidence type="ECO:0000256" key="7">
    <source>
        <dbReference type="ARBA" id="ARBA00022642"/>
    </source>
</evidence>
<dbReference type="EMBL" id="BAAADJ010000023">
    <property type="protein sequence ID" value="GAA0334145.1"/>
    <property type="molecule type" value="Genomic_DNA"/>
</dbReference>
<evidence type="ECO:0000256" key="3">
    <source>
        <dbReference type="ARBA" id="ARBA00008562"/>
    </source>
</evidence>
<protein>
    <recommendedName>
        <fullName evidence="5 11">L-aspartate oxidase</fullName>
        <ecNumber evidence="4 11">1.4.3.16</ecNumber>
    </recommendedName>
</protein>
<feature type="domain" description="FAD-dependent oxidoreductase 2 FAD-binding" evidence="13">
    <location>
        <begin position="5"/>
        <end position="367"/>
    </location>
</feature>
<evidence type="ECO:0000256" key="8">
    <source>
        <dbReference type="ARBA" id="ARBA00022827"/>
    </source>
</evidence>
<dbReference type="InterPro" id="IPR037099">
    <property type="entry name" value="Fum_R/Succ_DH_flav-like_C_sf"/>
</dbReference>
<dbReference type="InterPro" id="IPR003953">
    <property type="entry name" value="FAD-dep_OxRdtase_2_FAD-bd"/>
</dbReference>
<dbReference type="InterPro" id="IPR027477">
    <property type="entry name" value="Succ_DH/fumarate_Rdtase_cat_sf"/>
</dbReference>
<comment type="catalytic activity">
    <reaction evidence="10">
        <text>L-aspartate + O2 = iminosuccinate + H2O2</text>
        <dbReference type="Rhea" id="RHEA:25876"/>
        <dbReference type="ChEBI" id="CHEBI:15379"/>
        <dbReference type="ChEBI" id="CHEBI:16240"/>
        <dbReference type="ChEBI" id="CHEBI:29991"/>
        <dbReference type="ChEBI" id="CHEBI:77875"/>
        <dbReference type="EC" id="1.4.3.16"/>
    </reaction>
    <physiologicalReaction direction="left-to-right" evidence="10">
        <dbReference type="Rhea" id="RHEA:25877"/>
    </physiologicalReaction>
</comment>
<keyword evidence="6 12" id="KW-0285">Flavoprotein</keyword>
<dbReference type="Pfam" id="PF02910">
    <property type="entry name" value="Succ_DH_flav_C"/>
    <property type="match status" value="1"/>
</dbReference>
<dbReference type="SUPFAM" id="SSF56425">
    <property type="entry name" value="Succinate dehydrogenase/fumarate reductase flavoprotein, catalytic domain"/>
    <property type="match status" value="1"/>
</dbReference>
<comment type="similarity">
    <text evidence="3 12">Belongs to the FAD-dependent oxidoreductase 2 family. NadB subfamily.</text>
</comment>
<gene>
    <name evidence="15" type="primary">nadB</name>
    <name evidence="15" type="ORF">GCM10008967_26150</name>
</gene>
<dbReference type="EC" id="1.4.3.16" evidence="4 11"/>
<dbReference type="PANTHER" id="PTHR42716:SF2">
    <property type="entry name" value="L-ASPARTATE OXIDASE, CHLOROPLASTIC"/>
    <property type="match status" value="1"/>
</dbReference>
<evidence type="ECO:0000256" key="11">
    <source>
        <dbReference type="NCBIfam" id="TIGR00551"/>
    </source>
</evidence>
<evidence type="ECO:0000256" key="10">
    <source>
        <dbReference type="ARBA" id="ARBA00048305"/>
    </source>
</evidence>
<proteinExistence type="inferred from homology"/>